<keyword evidence="3 5" id="KW-0862">Zinc</keyword>
<name>A0AAX1Q353_9BACI</name>
<dbReference type="CDD" id="cd08283">
    <property type="entry name" value="FDH_like_1"/>
    <property type="match status" value="1"/>
</dbReference>
<evidence type="ECO:0000259" key="7">
    <source>
        <dbReference type="Pfam" id="PF08240"/>
    </source>
</evidence>
<dbReference type="InterPro" id="IPR002328">
    <property type="entry name" value="ADH_Zn_CS"/>
</dbReference>
<evidence type="ECO:0000313" key="8">
    <source>
        <dbReference type="EMBL" id="RAS71961.1"/>
    </source>
</evidence>
<dbReference type="Gene3D" id="3.90.180.10">
    <property type="entry name" value="Medium-chain alcohol dehydrogenases, catalytic domain"/>
    <property type="match status" value="1"/>
</dbReference>
<dbReference type="PROSITE" id="PS00059">
    <property type="entry name" value="ADH_ZINC"/>
    <property type="match status" value="1"/>
</dbReference>
<dbReference type="PANTHER" id="PTHR42813">
    <property type="entry name" value="ZINC-TYPE ALCOHOL DEHYDROGENASE-LIKE"/>
    <property type="match status" value="1"/>
</dbReference>
<comment type="caution">
    <text evidence="8">The sequence shown here is derived from an EMBL/GenBank/DDBJ whole genome shotgun (WGS) entry which is preliminary data.</text>
</comment>
<keyword evidence="2 5" id="KW-0479">Metal-binding</keyword>
<dbReference type="InterPro" id="IPR036291">
    <property type="entry name" value="NAD(P)-bd_dom_sf"/>
</dbReference>
<dbReference type="Pfam" id="PF08240">
    <property type="entry name" value="ADH_N"/>
    <property type="match status" value="1"/>
</dbReference>
<proteinExistence type="inferred from homology"/>
<evidence type="ECO:0000256" key="4">
    <source>
        <dbReference type="ARBA" id="ARBA00023002"/>
    </source>
</evidence>
<dbReference type="InterPro" id="IPR013154">
    <property type="entry name" value="ADH-like_N"/>
</dbReference>
<dbReference type="RefSeq" id="WP_111923354.1">
    <property type="nucleotide sequence ID" value="NZ_LVYK01000059.1"/>
</dbReference>
<dbReference type="SUPFAM" id="SSF50129">
    <property type="entry name" value="GroES-like"/>
    <property type="match status" value="1"/>
</dbReference>
<dbReference type="EMBL" id="LVYK01000059">
    <property type="protein sequence ID" value="RAS71961.1"/>
    <property type="molecule type" value="Genomic_DNA"/>
</dbReference>
<protein>
    <submittedName>
        <fullName evidence="8">Glutathione-dependent formaldehyde dehydrogenase</fullName>
    </submittedName>
</protein>
<dbReference type="GO" id="GO:0016491">
    <property type="term" value="F:oxidoreductase activity"/>
    <property type="evidence" value="ECO:0007669"/>
    <property type="project" value="UniProtKB-KW"/>
</dbReference>
<accession>A0AAX1Q353</accession>
<dbReference type="Pfam" id="PF00107">
    <property type="entry name" value="ADH_zinc_N"/>
    <property type="match status" value="1"/>
</dbReference>
<feature type="domain" description="Alcohol dehydrogenase-like N-terminal" evidence="7">
    <location>
        <begin position="25"/>
        <end position="140"/>
    </location>
</feature>
<reference evidence="8 9" key="1">
    <citation type="submission" date="2016-03" db="EMBL/GenBank/DDBJ databases">
        <title>Comparison of Bacillus endophyticus and B. anthracis characteristics using whole genome sequence analysis and microbiological techniques.</title>
        <authorList>
            <person name="Lekota K.E."/>
            <person name="Mafofo J."/>
            <person name="Rees J."/>
            <person name="Muchadeyi F.C."/>
            <person name="Madoroba E."/>
            <person name="Van Heerden H."/>
        </authorList>
    </citation>
    <scope>NUCLEOTIDE SEQUENCE [LARGE SCALE GENOMIC DNA]</scope>
    <source>
        <strain evidence="8 9">3631_10C</strain>
    </source>
</reference>
<comment type="similarity">
    <text evidence="5">Belongs to the zinc-containing alcohol dehydrogenase family.</text>
</comment>
<evidence type="ECO:0000313" key="9">
    <source>
        <dbReference type="Proteomes" id="UP000250174"/>
    </source>
</evidence>
<dbReference type="SUPFAM" id="SSF51735">
    <property type="entry name" value="NAD(P)-binding Rossmann-fold domains"/>
    <property type="match status" value="1"/>
</dbReference>
<sequence length="377" mass="41771">MKAVTYQGKKEIAVKEVEAPKIQDAQDVIVKITSTAICGSDLHLYQGNFPLPIGYIIGHEPMGIVEDIGPEVTKVKKGDRVVIPFTVACGSCPYCDNHLESQCDNSNPHYDSGGLFGYSEKFGNYPGGQAEYLRVPFGNYTPFVIPESCELEDEKLLFLSDVLPTAYWSVENAGVKKGNTVIVLGCGPVGLMAQKFAWQKGAERVIAIDYFDYRLNHSKKMNKTETFDFTQYDDMGETLKELTKGGADVVIDCVGMDGKKSPLEYVEQKLKLQGGTMGPIQIATKAVRKCGTVQLTGVYGGLYNMFPLGPFFSRNVTLKMGQAHARSYMPKMYEQIIKEEIDPTQIITHTLPLEKASHGYDIFNNKQDNCIKVVLKP</sequence>
<evidence type="ECO:0000256" key="2">
    <source>
        <dbReference type="ARBA" id="ARBA00022723"/>
    </source>
</evidence>
<dbReference type="Proteomes" id="UP000250174">
    <property type="component" value="Unassembled WGS sequence"/>
</dbReference>
<dbReference type="GO" id="GO:0008270">
    <property type="term" value="F:zinc ion binding"/>
    <property type="evidence" value="ECO:0007669"/>
    <property type="project" value="InterPro"/>
</dbReference>
<dbReference type="Gene3D" id="3.40.50.720">
    <property type="entry name" value="NAD(P)-binding Rossmann-like Domain"/>
    <property type="match status" value="1"/>
</dbReference>
<evidence type="ECO:0000256" key="1">
    <source>
        <dbReference type="ARBA" id="ARBA00001947"/>
    </source>
</evidence>
<dbReference type="PANTHER" id="PTHR42813:SF2">
    <property type="entry name" value="DEHYDROGENASE, ZINC-CONTAINING, PUTATIVE (AFU_ORTHOLOGUE AFUA_2G02810)-RELATED"/>
    <property type="match status" value="1"/>
</dbReference>
<evidence type="ECO:0000256" key="5">
    <source>
        <dbReference type="RuleBase" id="RU361277"/>
    </source>
</evidence>
<dbReference type="InterPro" id="IPR013149">
    <property type="entry name" value="ADH-like_C"/>
</dbReference>
<dbReference type="InterPro" id="IPR011032">
    <property type="entry name" value="GroES-like_sf"/>
</dbReference>
<evidence type="ECO:0000256" key="3">
    <source>
        <dbReference type="ARBA" id="ARBA00022833"/>
    </source>
</evidence>
<gene>
    <name evidence="8" type="ORF">A3864_23045</name>
</gene>
<evidence type="ECO:0000259" key="6">
    <source>
        <dbReference type="Pfam" id="PF00107"/>
    </source>
</evidence>
<organism evidence="8 9">
    <name type="scientific">Priestia endophytica</name>
    <dbReference type="NCBI Taxonomy" id="135735"/>
    <lineage>
        <taxon>Bacteria</taxon>
        <taxon>Bacillati</taxon>
        <taxon>Bacillota</taxon>
        <taxon>Bacilli</taxon>
        <taxon>Bacillales</taxon>
        <taxon>Bacillaceae</taxon>
        <taxon>Priestia</taxon>
    </lineage>
</organism>
<keyword evidence="4" id="KW-0560">Oxidoreductase</keyword>
<dbReference type="AlphaFoldDB" id="A0AAX1Q353"/>
<feature type="domain" description="Alcohol dehydrogenase-like C-terminal" evidence="6">
    <location>
        <begin position="188"/>
        <end position="255"/>
    </location>
</feature>
<comment type="cofactor">
    <cofactor evidence="1 5">
        <name>Zn(2+)</name>
        <dbReference type="ChEBI" id="CHEBI:29105"/>
    </cofactor>
</comment>